<keyword evidence="3" id="KW-0378">Hydrolase</keyword>
<dbReference type="InterPro" id="IPR012338">
    <property type="entry name" value="Beta-lactam/transpept-like"/>
</dbReference>
<keyword evidence="4" id="KW-1185">Reference proteome</keyword>
<dbReference type="SUPFAM" id="SSF56601">
    <property type="entry name" value="beta-lactamase/transpeptidase-like"/>
    <property type="match status" value="1"/>
</dbReference>
<sequence>MNNRRPRLILSAALTLAAVPAFAADADTTRTAELKARFDAAIPALLQRTQVSSVSVARMEHGRLVFAAAYGEQAAGQPATVRTVYNIASMTKPVSAEIVLRLASEGKLDLDRPMSPDWVDPDVAADPRHELLTPRLALSHRSGFANWRYQTDGKLRFDAAPGEKVGYSGEGYEYVARYAEKRAGQPFDALLRERLFVPLGMQDTSYKREPSFEGRIAVPHDAQGKTLDPDFYAKGDWQASDELYTTPSDYVRFMAAVARHQGVSDALARQRRQVQASTREQQCEGKRAQGCPAEMGYGLGWEVMRYDQRTYLVHSGSDAGEFTLGYLDPADGSGTVIFTNNHARNGHKVIAPIIELIGRDPQLLQFALGRTDP</sequence>
<feature type="chain" id="PRO_5016853756" evidence="1">
    <location>
        <begin position="24"/>
        <end position="373"/>
    </location>
</feature>
<dbReference type="Proteomes" id="UP000264492">
    <property type="component" value="Unassembled WGS sequence"/>
</dbReference>
<dbReference type="EMBL" id="QTSU01000001">
    <property type="protein sequence ID" value="RDZ28075.1"/>
    <property type="molecule type" value="Genomic_DNA"/>
</dbReference>
<dbReference type="InterPro" id="IPR050789">
    <property type="entry name" value="Diverse_Enzym_Activities"/>
</dbReference>
<organism evidence="3 4">
    <name type="scientific">Lysobacter silvisoli</name>
    <dbReference type="NCBI Taxonomy" id="2293254"/>
    <lineage>
        <taxon>Bacteria</taxon>
        <taxon>Pseudomonadati</taxon>
        <taxon>Pseudomonadota</taxon>
        <taxon>Gammaproteobacteria</taxon>
        <taxon>Lysobacterales</taxon>
        <taxon>Lysobacteraceae</taxon>
        <taxon>Lysobacter</taxon>
    </lineage>
</organism>
<dbReference type="InterPro" id="IPR001466">
    <property type="entry name" value="Beta-lactam-related"/>
</dbReference>
<gene>
    <name evidence="3" type="ORF">DX914_02710</name>
</gene>
<evidence type="ECO:0000256" key="1">
    <source>
        <dbReference type="SAM" id="SignalP"/>
    </source>
</evidence>
<proteinExistence type="predicted"/>
<evidence type="ECO:0000259" key="2">
    <source>
        <dbReference type="Pfam" id="PF00144"/>
    </source>
</evidence>
<feature type="signal peptide" evidence="1">
    <location>
        <begin position="1"/>
        <end position="23"/>
    </location>
</feature>
<protein>
    <submittedName>
        <fullName evidence="3">Class A beta-lactamase-related serine hydrolase</fullName>
    </submittedName>
</protein>
<dbReference type="AlphaFoldDB" id="A0A371K2D2"/>
<dbReference type="Pfam" id="PF00144">
    <property type="entry name" value="Beta-lactamase"/>
    <property type="match status" value="1"/>
</dbReference>
<dbReference type="Gene3D" id="3.40.710.10">
    <property type="entry name" value="DD-peptidase/beta-lactamase superfamily"/>
    <property type="match status" value="1"/>
</dbReference>
<reference evidence="3 4" key="1">
    <citation type="submission" date="2018-08" db="EMBL/GenBank/DDBJ databases">
        <title>Lysobacter sp. zong2l5, whole genome shotgun sequence.</title>
        <authorList>
            <person name="Zhang X."/>
            <person name="Feng G."/>
            <person name="Zhu H."/>
        </authorList>
    </citation>
    <scope>NUCLEOTIDE SEQUENCE [LARGE SCALE GENOMIC DNA]</scope>
    <source>
        <strain evidence="4">zong2l5</strain>
    </source>
</reference>
<dbReference type="RefSeq" id="WP_115857517.1">
    <property type="nucleotide sequence ID" value="NZ_QTSU01000001.1"/>
</dbReference>
<dbReference type="PANTHER" id="PTHR43283:SF18">
    <property type="match status" value="1"/>
</dbReference>
<evidence type="ECO:0000313" key="3">
    <source>
        <dbReference type="EMBL" id="RDZ28075.1"/>
    </source>
</evidence>
<dbReference type="PANTHER" id="PTHR43283">
    <property type="entry name" value="BETA-LACTAMASE-RELATED"/>
    <property type="match status" value="1"/>
</dbReference>
<name>A0A371K2D2_9GAMM</name>
<dbReference type="GO" id="GO:0016787">
    <property type="term" value="F:hydrolase activity"/>
    <property type="evidence" value="ECO:0007669"/>
    <property type="project" value="UniProtKB-KW"/>
</dbReference>
<comment type="caution">
    <text evidence="3">The sequence shown here is derived from an EMBL/GenBank/DDBJ whole genome shotgun (WGS) entry which is preliminary data.</text>
</comment>
<dbReference type="OrthoDB" id="119951at2"/>
<accession>A0A371K2D2</accession>
<feature type="domain" description="Beta-lactamase-related" evidence="2">
    <location>
        <begin position="38"/>
        <end position="345"/>
    </location>
</feature>
<keyword evidence="1" id="KW-0732">Signal</keyword>
<evidence type="ECO:0000313" key="4">
    <source>
        <dbReference type="Proteomes" id="UP000264492"/>
    </source>
</evidence>